<keyword evidence="3 5" id="KW-0862">Zinc</keyword>
<evidence type="ECO:0000256" key="7">
    <source>
        <dbReference type="SAM" id="MobiDB-lite"/>
    </source>
</evidence>
<keyword evidence="2 5" id="KW-0479">Metal-binding</keyword>
<feature type="binding site" evidence="5 6">
    <location>
        <position position="205"/>
    </location>
    <ligand>
        <name>Zn(2+)</name>
        <dbReference type="ChEBI" id="CHEBI:29105"/>
    </ligand>
</feature>
<comment type="similarity">
    <text evidence="5">Belongs to the sirtuin family. Class II subfamily.</text>
</comment>
<dbReference type="InterPro" id="IPR026587">
    <property type="entry name" value="Sirtuin_class_II"/>
</dbReference>
<dbReference type="AlphaFoldDB" id="A0A918X078"/>
<feature type="binding site" evidence="5">
    <location>
        <begin position="176"/>
        <end position="179"/>
    </location>
    <ligand>
        <name>NAD(+)</name>
        <dbReference type="ChEBI" id="CHEBI:57540"/>
    </ligand>
</feature>
<feature type="binding site" evidence="5">
    <location>
        <begin position="98"/>
        <end position="118"/>
    </location>
    <ligand>
        <name>NAD(+)</name>
        <dbReference type="ChEBI" id="CHEBI:57540"/>
    </ligand>
</feature>
<keyword evidence="5" id="KW-0963">Cytoplasm</keyword>
<accession>A0A918X078</accession>
<dbReference type="GO" id="GO:0005737">
    <property type="term" value="C:cytoplasm"/>
    <property type="evidence" value="ECO:0007669"/>
    <property type="project" value="UniProtKB-SubCell"/>
</dbReference>
<dbReference type="EC" id="2.3.1.286" evidence="5"/>
<comment type="subcellular location">
    <subcellularLocation>
        <location evidence="5">Cytoplasm</location>
    </subcellularLocation>
</comment>
<comment type="catalytic activity">
    <reaction evidence="5">
        <text>N(6)-acetyl-L-lysyl-[protein] + NAD(+) + H2O = 2''-O-acetyl-ADP-D-ribose + nicotinamide + L-lysyl-[protein]</text>
        <dbReference type="Rhea" id="RHEA:43636"/>
        <dbReference type="Rhea" id="RHEA-COMP:9752"/>
        <dbReference type="Rhea" id="RHEA-COMP:10731"/>
        <dbReference type="ChEBI" id="CHEBI:15377"/>
        <dbReference type="ChEBI" id="CHEBI:17154"/>
        <dbReference type="ChEBI" id="CHEBI:29969"/>
        <dbReference type="ChEBI" id="CHEBI:57540"/>
        <dbReference type="ChEBI" id="CHEBI:61930"/>
        <dbReference type="ChEBI" id="CHEBI:83767"/>
        <dbReference type="EC" id="2.3.1.286"/>
    </reaction>
</comment>
<dbReference type="PANTHER" id="PTHR11085">
    <property type="entry name" value="NAD-DEPENDENT PROTEIN DEACYLASE SIRTUIN-5, MITOCHONDRIAL-RELATED"/>
    <property type="match status" value="1"/>
</dbReference>
<feature type="binding site" evidence="5 6">
    <location>
        <position position="202"/>
    </location>
    <ligand>
        <name>Zn(2+)</name>
        <dbReference type="ChEBI" id="CHEBI:29105"/>
    </ligand>
</feature>
<feature type="active site" description="Proton acceptor" evidence="5 6">
    <location>
        <position position="194"/>
    </location>
</feature>
<dbReference type="Proteomes" id="UP000638353">
    <property type="component" value="Unassembled WGS sequence"/>
</dbReference>
<keyword evidence="1 5" id="KW-0808">Transferase</keyword>
<evidence type="ECO:0000256" key="2">
    <source>
        <dbReference type="ARBA" id="ARBA00022723"/>
    </source>
</evidence>
<reference evidence="9" key="1">
    <citation type="journal article" date="2014" name="Int. J. Syst. Evol. Microbiol.">
        <title>Complete genome sequence of Corynebacterium casei LMG S-19264T (=DSM 44701T), isolated from a smear-ripened cheese.</title>
        <authorList>
            <consortium name="US DOE Joint Genome Institute (JGI-PGF)"/>
            <person name="Walter F."/>
            <person name="Albersmeier A."/>
            <person name="Kalinowski J."/>
            <person name="Ruckert C."/>
        </authorList>
    </citation>
    <scope>NUCLEOTIDE SEQUENCE</scope>
    <source>
        <strain evidence="9">JCM 4637</strain>
    </source>
</reference>
<dbReference type="SUPFAM" id="SSF52467">
    <property type="entry name" value="DHS-like NAD/FAD-binding domain"/>
    <property type="match status" value="1"/>
</dbReference>
<dbReference type="PROSITE" id="PS50305">
    <property type="entry name" value="SIRTUIN"/>
    <property type="match status" value="1"/>
</dbReference>
<dbReference type="InterPro" id="IPR003000">
    <property type="entry name" value="Sirtuin"/>
</dbReference>
<dbReference type="GO" id="GO:0070403">
    <property type="term" value="F:NAD+ binding"/>
    <property type="evidence" value="ECO:0007669"/>
    <property type="project" value="UniProtKB-UniRule"/>
</dbReference>
<dbReference type="GO" id="GO:0017136">
    <property type="term" value="F:histone deacetylase activity, NAD-dependent"/>
    <property type="evidence" value="ECO:0007669"/>
    <property type="project" value="TreeGrafter"/>
</dbReference>
<dbReference type="InterPro" id="IPR050134">
    <property type="entry name" value="NAD-dep_sirtuin_deacylases"/>
</dbReference>
<keyword evidence="4 5" id="KW-0520">NAD</keyword>
<evidence type="ECO:0000313" key="10">
    <source>
        <dbReference type="Proteomes" id="UP000638353"/>
    </source>
</evidence>
<protein>
    <recommendedName>
        <fullName evidence="5">NAD-dependent protein deacetylase</fullName>
        <ecNumber evidence="5">2.3.1.286</ecNumber>
    </recommendedName>
    <alternativeName>
        <fullName evidence="5">Regulatory protein SIR2 homolog</fullName>
    </alternativeName>
</protein>
<feature type="domain" description="Deacetylase sirtuin-type" evidence="8">
    <location>
        <begin position="73"/>
        <end position="351"/>
    </location>
</feature>
<dbReference type="CDD" id="cd01409">
    <property type="entry name" value="SIRT4"/>
    <property type="match status" value="1"/>
</dbReference>
<evidence type="ECO:0000256" key="4">
    <source>
        <dbReference type="ARBA" id="ARBA00023027"/>
    </source>
</evidence>
<evidence type="ECO:0000313" key="9">
    <source>
        <dbReference type="EMBL" id="GHC99507.1"/>
    </source>
</evidence>
<comment type="caution">
    <text evidence="5">Lacks conserved residue(s) required for the propagation of feature annotation.</text>
</comment>
<sequence length="373" mass="39719">MPAQNAQKVTVPSGPAINAVAVILRVYPERSRPPGGSGGTLRVRPVPPSRPSRLPYPGRMHMRPTLNWVPDGDLPPGTSDWTPVADLLERGGVLVLSGAGISTESGIPDYRGEGGSLSRHTPMTYQEFTADPQARRRYWARSHLGWRVFGRARPNAGHRAVAAFARHGLLSGLITQNVDGLHQAAGSEGVVELHGSLDRVLCLTCGTVEPRGALAVRLTEANPGFAPVAAGINPDGDADLTDAQVGDFHVVPCTVCGGVLKPDVVFFGESVPPQRVEQCREMVREADSLLVLGSSLTVMSGLRFVRQAARADTPVVIVNRDATRGDREARVRVALPLGQVLTEVAGRLGVQVDDVPEGLGVHVDDVREEGEDL</sequence>
<dbReference type="HAMAP" id="MF_01967">
    <property type="entry name" value="Sirtuin_ClassII"/>
    <property type="match status" value="1"/>
</dbReference>
<feature type="binding site" evidence="5 6">
    <location>
        <position position="253"/>
    </location>
    <ligand>
        <name>Zn(2+)</name>
        <dbReference type="ChEBI" id="CHEBI:29105"/>
    </ligand>
</feature>
<dbReference type="PANTHER" id="PTHR11085:SF10">
    <property type="entry name" value="NAD-DEPENDENT PROTEIN DEACYLASE SIRTUIN-5, MITOCHONDRIAL-RELATED"/>
    <property type="match status" value="1"/>
</dbReference>
<evidence type="ECO:0000256" key="6">
    <source>
        <dbReference type="PROSITE-ProRule" id="PRU00236"/>
    </source>
</evidence>
<dbReference type="Gene3D" id="3.40.50.1220">
    <property type="entry name" value="TPP-binding domain"/>
    <property type="match status" value="1"/>
</dbReference>
<dbReference type="NCBIfam" id="NF003738">
    <property type="entry name" value="PRK05333.1"/>
    <property type="match status" value="1"/>
</dbReference>
<dbReference type="Gene3D" id="3.30.1600.10">
    <property type="entry name" value="SIR2/SIRT2 'Small Domain"/>
    <property type="match status" value="1"/>
</dbReference>
<feature type="binding site" evidence="5">
    <location>
        <begin position="293"/>
        <end position="295"/>
    </location>
    <ligand>
        <name>NAD(+)</name>
        <dbReference type="ChEBI" id="CHEBI:57540"/>
    </ligand>
</feature>
<dbReference type="Pfam" id="PF02146">
    <property type="entry name" value="SIR2"/>
    <property type="match status" value="1"/>
</dbReference>
<organism evidence="9 10">
    <name type="scientific">Streptomyces finlayi</name>
    <dbReference type="NCBI Taxonomy" id="67296"/>
    <lineage>
        <taxon>Bacteria</taxon>
        <taxon>Bacillati</taxon>
        <taxon>Actinomycetota</taxon>
        <taxon>Actinomycetes</taxon>
        <taxon>Kitasatosporales</taxon>
        <taxon>Streptomycetaceae</taxon>
        <taxon>Streptomyces</taxon>
    </lineage>
</organism>
<comment type="cofactor">
    <cofactor evidence="5">
        <name>Zn(2+)</name>
        <dbReference type="ChEBI" id="CHEBI:29105"/>
    </cofactor>
    <text evidence="5">Binds 1 zinc ion per subunit.</text>
</comment>
<dbReference type="InterPro" id="IPR029035">
    <property type="entry name" value="DHS-like_NAD/FAD-binding_dom"/>
</dbReference>
<comment type="caution">
    <text evidence="9">The sequence shown here is derived from an EMBL/GenBank/DDBJ whole genome shotgun (WGS) entry which is preliminary data.</text>
</comment>
<dbReference type="InterPro" id="IPR026591">
    <property type="entry name" value="Sirtuin_cat_small_dom_sf"/>
</dbReference>
<comment type="function">
    <text evidence="5">NAD-dependent protein deacetylase which modulates the activities of several enzymes which are inactive in their acetylated form.</text>
</comment>
<feature type="binding site" evidence="5">
    <location>
        <position position="337"/>
    </location>
    <ligand>
        <name>NAD(+)</name>
        <dbReference type="ChEBI" id="CHEBI:57540"/>
    </ligand>
</feature>
<dbReference type="EMBL" id="BMVC01000008">
    <property type="protein sequence ID" value="GHC99507.1"/>
    <property type="molecule type" value="Genomic_DNA"/>
</dbReference>
<feature type="region of interest" description="Disordered" evidence="7">
    <location>
        <begin position="30"/>
        <end position="59"/>
    </location>
</feature>
<reference evidence="9" key="2">
    <citation type="submission" date="2020-09" db="EMBL/GenBank/DDBJ databases">
        <authorList>
            <person name="Sun Q."/>
            <person name="Ohkuma M."/>
        </authorList>
    </citation>
    <scope>NUCLEOTIDE SEQUENCE</scope>
    <source>
        <strain evidence="9">JCM 4637</strain>
    </source>
</reference>
<proteinExistence type="inferred from homology"/>
<gene>
    <name evidence="9" type="primary">cobB1</name>
    <name evidence="5" type="synonym">cobB</name>
    <name evidence="9" type="ORF">GCM10010334_43130</name>
</gene>
<dbReference type="InterPro" id="IPR026590">
    <property type="entry name" value="Ssirtuin_cat_dom"/>
</dbReference>
<name>A0A918X078_9ACTN</name>
<dbReference type="GO" id="GO:0008270">
    <property type="term" value="F:zinc ion binding"/>
    <property type="evidence" value="ECO:0007669"/>
    <property type="project" value="UniProtKB-UniRule"/>
</dbReference>
<evidence type="ECO:0000259" key="8">
    <source>
        <dbReference type="PROSITE" id="PS50305"/>
    </source>
</evidence>
<evidence type="ECO:0000256" key="3">
    <source>
        <dbReference type="ARBA" id="ARBA00022833"/>
    </source>
</evidence>
<evidence type="ECO:0000256" key="5">
    <source>
        <dbReference type="HAMAP-Rule" id="MF_01967"/>
    </source>
</evidence>
<feature type="binding site" evidence="5 6">
    <location>
        <position position="256"/>
    </location>
    <ligand>
        <name>Zn(2+)</name>
        <dbReference type="ChEBI" id="CHEBI:29105"/>
    </ligand>
</feature>
<evidence type="ECO:0000256" key="1">
    <source>
        <dbReference type="ARBA" id="ARBA00022679"/>
    </source>
</evidence>